<name>A0A5C6NCD5_9TELE</name>
<feature type="region of interest" description="Disordered" evidence="1">
    <location>
        <begin position="1"/>
        <end position="22"/>
    </location>
</feature>
<evidence type="ECO:0000256" key="1">
    <source>
        <dbReference type="SAM" id="MobiDB-lite"/>
    </source>
</evidence>
<protein>
    <submittedName>
        <fullName evidence="2">Uncharacterized protein</fullName>
    </submittedName>
</protein>
<proteinExistence type="predicted"/>
<evidence type="ECO:0000313" key="3">
    <source>
        <dbReference type="Proteomes" id="UP000324091"/>
    </source>
</evidence>
<reference evidence="2 3" key="1">
    <citation type="submission" date="2019-04" db="EMBL/GenBank/DDBJ databases">
        <title>Chromosome genome assembly for Takifugu flavidus.</title>
        <authorList>
            <person name="Xiao S."/>
        </authorList>
    </citation>
    <scope>NUCLEOTIDE SEQUENCE [LARGE SCALE GENOMIC DNA]</scope>
    <source>
        <strain evidence="2">HTHZ2018</strain>
        <tissue evidence="2">Muscle</tissue>
    </source>
</reference>
<organism evidence="2 3">
    <name type="scientific">Takifugu flavidus</name>
    <name type="common">sansaifugu</name>
    <dbReference type="NCBI Taxonomy" id="433684"/>
    <lineage>
        <taxon>Eukaryota</taxon>
        <taxon>Metazoa</taxon>
        <taxon>Chordata</taxon>
        <taxon>Craniata</taxon>
        <taxon>Vertebrata</taxon>
        <taxon>Euteleostomi</taxon>
        <taxon>Actinopterygii</taxon>
        <taxon>Neopterygii</taxon>
        <taxon>Teleostei</taxon>
        <taxon>Neoteleostei</taxon>
        <taxon>Acanthomorphata</taxon>
        <taxon>Eupercaria</taxon>
        <taxon>Tetraodontiformes</taxon>
        <taxon>Tetradontoidea</taxon>
        <taxon>Tetraodontidae</taxon>
        <taxon>Takifugu</taxon>
    </lineage>
</organism>
<sequence length="64" mass="6773">MSNFEGFRTSEDRRDAGSTGPRALQCWWTTAGVGMGGDSGSSRQVSADAQFNTPLSQHAVAVKP</sequence>
<dbReference type="Proteomes" id="UP000324091">
    <property type="component" value="Chromosome 22"/>
</dbReference>
<dbReference type="EMBL" id="RHFK02000015">
    <property type="protein sequence ID" value="TWW64558.1"/>
    <property type="molecule type" value="Genomic_DNA"/>
</dbReference>
<accession>A0A5C6NCD5</accession>
<evidence type="ECO:0000313" key="2">
    <source>
        <dbReference type="EMBL" id="TWW64558.1"/>
    </source>
</evidence>
<comment type="caution">
    <text evidence="2">The sequence shown here is derived from an EMBL/GenBank/DDBJ whole genome shotgun (WGS) entry which is preliminary data.</text>
</comment>
<dbReference type="AlphaFoldDB" id="A0A5C6NCD5"/>
<keyword evidence="3" id="KW-1185">Reference proteome</keyword>
<gene>
    <name evidence="2" type="ORF">D4764_22G0002050</name>
</gene>